<dbReference type="Gene3D" id="3.40.50.1820">
    <property type="entry name" value="alpha/beta hydrolase"/>
    <property type="match status" value="1"/>
</dbReference>
<dbReference type="SUPFAM" id="SSF53474">
    <property type="entry name" value="alpha/beta-Hydrolases"/>
    <property type="match status" value="1"/>
</dbReference>
<name>A0AAE3Y4X8_VARPD</name>
<feature type="domain" description="GPI inositol-deacylase PGAP1-like alpha/beta" evidence="2">
    <location>
        <begin position="282"/>
        <end position="342"/>
    </location>
</feature>
<sequence length="613" mass="66902">MAIEGEDKDHWMDFSLGIGGFADVAVATTPVADKRRIRVRVPPGKIIPIVFLPGIMGSNLRLSRARQQQLKRSDNIAWRPDDAGDGWSRRNAEPAERQMRLDPDEVEVDRYEVTDNGNSHFDATGDATVSSDKRHGNVPDDLGRVGKLLVDDPVADPNHPLAKNSLSFTAAQKARARGWSEVMFGAYGDIIKRMENQLNDMLRGHGANARLSPVWTPAGGGNHAVPVRRDRAAMQNPSAFGATGAPALTEADIRKIGSCWYPVHAFGYNWLKSNGEEARSLAPKIDKLIQTYNENGFDCPGVILVTHSMGGILARALIHPDYGNIKSKVLGIVHGVMPTTGAAAAYKRMRAGFEGGGIKADIIQGVLGDDGAKVTAVLANAQGGLELLPAAAYGTQWLHVQDQDGKFLARLPQGNAVDEIYTLGPEKWWRLINPEWIDPAGQLNKPPNEGGKTEEQIGPKATMERVKDAMSFANAIQNTFHERTYAHYGNDPDHPAWNEVSWRVVDGDAAKAGDPANWTMVPGEKGDNKKGLLKVRGNHGVELILKLQPPPAAADGTVPVERSASKVKAKLKFVQRGYDHQDSYMNPDADASTLYSIVRIANEFDPPWWDKKD</sequence>
<feature type="compositionally biased region" description="Basic and acidic residues" evidence="1">
    <location>
        <begin position="131"/>
        <end position="140"/>
    </location>
</feature>
<reference evidence="3" key="1">
    <citation type="submission" date="2023-07" db="EMBL/GenBank/DDBJ databases">
        <title>Sorghum-associated microbial communities from plants grown in Nebraska, USA.</title>
        <authorList>
            <person name="Schachtman D."/>
        </authorList>
    </citation>
    <scope>NUCLEOTIDE SEQUENCE</scope>
    <source>
        <strain evidence="3">DS2114</strain>
    </source>
</reference>
<evidence type="ECO:0000259" key="2">
    <source>
        <dbReference type="Pfam" id="PF07819"/>
    </source>
</evidence>
<proteinExistence type="predicted"/>
<evidence type="ECO:0000313" key="3">
    <source>
        <dbReference type="EMBL" id="MDR6429607.1"/>
    </source>
</evidence>
<feature type="region of interest" description="Disordered" evidence="1">
    <location>
        <begin position="74"/>
        <end position="103"/>
    </location>
</feature>
<dbReference type="RefSeq" id="WP_192323870.1">
    <property type="nucleotide sequence ID" value="NZ_JAUSRU010000010.1"/>
</dbReference>
<protein>
    <recommendedName>
        <fullName evidence="2">GPI inositol-deacylase PGAP1-like alpha/beta domain-containing protein</fullName>
    </recommendedName>
</protein>
<dbReference type="EMBL" id="JAVDQZ010000010">
    <property type="protein sequence ID" value="MDR6429607.1"/>
    <property type="molecule type" value="Genomic_DNA"/>
</dbReference>
<comment type="caution">
    <text evidence="3">The sequence shown here is derived from an EMBL/GenBank/DDBJ whole genome shotgun (WGS) entry which is preliminary data.</text>
</comment>
<gene>
    <name evidence="3" type="ORF">J2738_005777</name>
</gene>
<dbReference type="InterPro" id="IPR029058">
    <property type="entry name" value="AB_hydrolase_fold"/>
</dbReference>
<dbReference type="Proteomes" id="UP001184828">
    <property type="component" value="Unassembled WGS sequence"/>
</dbReference>
<dbReference type="GO" id="GO:0016788">
    <property type="term" value="F:hydrolase activity, acting on ester bonds"/>
    <property type="evidence" value="ECO:0007669"/>
    <property type="project" value="InterPro"/>
</dbReference>
<dbReference type="AlphaFoldDB" id="A0AAE3Y4X8"/>
<feature type="region of interest" description="Disordered" evidence="1">
    <location>
        <begin position="115"/>
        <end position="140"/>
    </location>
</feature>
<dbReference type="InterPro" id="IPR012908">
    <property type="entry name" value="PGAP1-ab_dom-like"/>
</dbReference>
<evidence type="ECO:0000313" key="4">
    <source>
        <dbReference type="Proteomes" id="UP001184828"/>
    </source>
</evidence>
<dbReference type="Pfam" id="PF07819">
    <property type="entry name" value="PGAP1"/>
    <property type="match status" value="1"/>
</dbReference>
<organism evidence="3 4">
    <name type="scientific">Variovorax paradoxus</name>
    <dbReference type="NCBI Taxonomy" id="34073"/>
    <lineage>
        <taxon>Bacteria</taxon>
        <taxon>Pseudomonadati</taxon>
        <taxon>Pseudomonadota</taxon>
        <taxon>Betaproteobacteria</taxon>
        <taxon>Burkholderiales</taxon>
        <taxon>Comamonadaceae</taxon>
        <taxon>Variovorax</taxon>
    </lineage>
</organism>
<evidence type="ECO:0000256" key="1">
    <source>
        <dbReference type="SAM" id="MobiDB-lite"/>
    </source>
</evidence>
<accession>A0AAE3Y4X8</accession>